<dbReference type="STRING" id="1265820.PCORN_18419"/>
<evidence type="ECO:0000313" key="1">
    <source>
        <dbReference type="EMBL" id="EUJ25198.1"/>
    </source>
</evidence>
<name>W7BXW9_9LIST</name>
<reference evidence="1 2" key="1">
    <citation type="journal article" date="2014" name="Int. J. Syst. Evol. Microbiol.">
        <title>Listeria floridensis sp. nov., Listeria aquatica sp. nov., Listeria cornellensis sp. nov., Listeria riparia sp. nov. and Listeria grandensis sp. nov., from agricultural and natural environments.</title>
        <authorList>
            <person name="den Bakker H.C."/>
            <person name="Warchocki S."/>
            <person name="Wright E.M."/>
            <person name="Allred A.F."/>
            <person name="Ahlstrom C."/>
            <person name="Manuel C.S."/>
            <person name="Stasiewicz M.J."/>
            <person name="Burrell A."/>
            <person name="Roof S."/>
            <person name="Strawn L."/>
            <person name="Fortes E.D."/>
            <person name="Nightingale K.K."/>
            <person name="Kephart D."/>
            <person name="Wiedmann M."/>
        </authorList>
    </citation>
    <scope>NUCLEOTIDE SEQUENCE [LARGE SCALE GENOMIC DNA]</scope>
    <source>
        <strain evidence="2">FSL F6-969</strain>
    </source>
</reference>
<accession>W7BXW9</accession>
<gene>
    <name evidence="1" type="ORF">PCORN_18419</name>
</gene>
<dbReference type="PATRIC" id="fig|1265820.5.peg.3630"/>
<protein>
    <submittedName>
        <fullName evidence="1">Uncharacterized protein</fullName>
    </submittedName>
</protein>
<keyword evidence="2" id="KW-1185">Reference proteome</keyword>
<organism evidence="1 2">
    <name type="scientific">Listeria cornellensis FSL F6-0969</name>
    <dbReference type="NCBI Taxonomy" id="1265820"/>
    <lineage>
        <taxon>Bacteria</taxon>
        <taxon>Bacillati</taxon>
        <taxon>Bacillota</taxon>
        <taxon>Bacilli</taxon>
        <taxon>Bacillales</taxon>
        <taxon>Listeriaceae</taxon>
        <taxon>Listeria</taxon>
    </lineage>
</organism>
<evidence type="ECO:0000313" key="2">
    <source>
        <dbReference type="Proteomes" id="UP000019254"/>
    </source>
</evidence>
<comment type="caution">
    <text evidence="1">The sequence shown here is derived from an EMBL/GenBank/DDBJ whole genome shotgun (WGS) entry which is preliminary data.</text>
</comment>
<proteinExistence type="predicted"/>
<dbReference type="EMBL" id="AODE01000049">
    <property type="protein sequence ID" value="EUJ25198.1"/>
    <property type="molecule type" value="Genomic_DNA"/>
</dbReference>
<sequence>MDFERLLLTDSSELFKFSIDFEDVAYLLLIDTFSKAPKGFGEKIMDDDFVPNSNHIIVKCGLRRELSAEERDFILSFAESILSFKPSIDYMIDFFYVDTELESDYPEEQGVLDLVDVVNKVFKSDIVIKNASSMNNIMQK</sequence>
<dbReference type="AlphaFoldDB" id="W7BXW9"/>
<dbReference type="Proteomes" id="UP000019254">
    <property type="component" value="Unassembled WGS sequence"/>
</dbReference>
<dbReference type="RefSeq" id="WP_036082474.1">
    <property type="nucleotide sequence ID" value="NZ_AODE01000049.1"/>
</dbReference>
<dbReference type="OrthoDB" id="2361594at2"/>